<accession>A0A565BY41</accession>
<comment type="caution">
    <text evidence="1">The sequence shown here is derived from an EMBL/GenBank/DDBJ whole genome shotgun (WGS) entry which is preliminary data.</text>
</comment>
<evidence type="ECO:0000313" key="2">
    <source>
        <dbReference type="Proteomes" id="UP000489600"/>
    </source>
</evidence>
<reference evidence="1" key="1">
    <citation type="submission" date="2019-07" db="EMBL/GenBank/DDBJ databases">
        <authorList>
            <person name="Dittberner H."/>
        </authorList>
    </citation>
    <scope>NUCLEOTIDE SEQUENCE [LARGE SCALE GENOMIC DNA]</scope>
</reference>
<gene>
    <name evidence="1" type="ORF">ANE_LOCUS16708</name>
</gene>
<protein>
    <submittedName>
        <fullName evidence="1">Uncharacterized protein</fullName>
    </submittedName>
</protein>
<name>A0A565BY41_9BRAS</name>
<keyword evidence="2" id="KW-1185">Reference proteome</keyword>
<evidence type="ECO:0000313" key="1">
    <source>
        <dbReference type="EMBL" id="VVB06264.1"/>
    </source>
</evidence>
<sequence>METTLTTMRDSITTLVGLEINAETVVNCTTTAQQLLLKLGKELKGSWRGELALLTALQESRTFANPIETSTRMKMIYLW</sequence>
<proteinExistence type="predicted"/>
<dbReference type="AlphaFoldDB" id="A0A565BY41"/>
<dbReference type="EMBL" id="CABITT030000005">
    <property type="protein sequence ID" value="VVB06264.1"/>
    <property type="molecule type" value="Genomic_DNA"/>
</dbReference>
<organism evidence="1 2">
    <name type="scientific">Arabis nemorensis</name>
    <dbReference type="NCBI Taxonomy" id="586526"/>
    <lineage>
        <taxon>Eukaryota</taxon>
        <taxon>Viridiplantae</taxon>
        <taxon>Streptophyta</taxon>
        <taxon>Embryophyta</taxon>
        <taxon>Tracheophyta</taxon>
        <taxon>Spermatophyta</taxon>
        <taxon>Magnoliopsida</taxon>
        <taxon>eudicotyledons</taxon>
        <taxon>Gunneridae</taxon>
        <taxon>Pentapetalae</taxon>
        <taxon>rosids</taxon>
        <taxon>malvids</taxon>
        <taxon>Brassicales</taxon>
        <taxon>Brassicaceae</taxon>
        <taxon>Arabideae</taxon>
        <taxon>Arabis</taxon>
    </lineage>
</organism>
<dbReference type="Proteomes" id="UP000489600">
    <property type="component" value="Unassembled WGS sequence"/>
</dbReference>